<dbReference type="Gene3D" id="1.25.40.10">
    <property type="entry name" value="Tetratricopeptide repeat domain"/>
    <property type="match status" value="2"/>
</dbReference>
<dbReference type="Pfam" id="PF13424">
    <property type="entry name" value="TPR_12"/>
    <property type="match status" value="1"/>
</dbReference>
<sequence length="429" mass="48840">MKTILQFDNTNPLTDIASLVQLHQNSTNETDGIFPSNGDYEFYQKYVLNKTIDYYLTNASLKDELNMCFGSKNIQKICKLWLFIHDLLKQLPGSKKPVTLYRGQYLATQEIQEIRNNTGGFMQYFKFFSMSTSNILAICRREEDYLHLHPESVLFQLKINDSYTNTRFGLVTQTNEEKTFLFAPGSIFRIESVEKLSDHTWCCKLCLSNADENKLTSTFQHYEKEIGTALTFLSLGIYLSEIGQVDEAITYFQTLLSVSKDPDITSAILNNLAIISTCKDDPAVARSQLEQALKLQTSDTHTTSTVTLLSPKKTLDMMLAQPIPSTLPIINYYNLACIHRDLERFDEALKECEKALKSTKTEINSTHTALVYGAMGSVYYAREDHGNALKYFRMALDVALIHLPSTDPLIYQYLNNIRILSNNIKSTLS</sequence>
<evidence type="ECO:0000256" key="1">
    <source>
        <dbReference type="ARBA" id="ARBA00022737"/>
    </source>
</evidence>
<accession>A0A815R6N5</accession>
<dbReference type="SMART" id="SM00028">
    <property type="entry name" value="TPR"/>
    <property type="match status" value="4"/>
</dbReference>
<protein>
    <submittedName>
        <fullName evidence="5">Uncharacterized protein</fullName>
    </submittedName>
</protein>
<dbReference type="SUPFAM" id="SSF56399">
    <property type="entry name" value="ADP-ribosylation"/>
    <property type="match status" value="1"/>
</dbReference>
<dbReference type="Proteomes" id="UP000663832">
    <property type="component" value="Unassembled WGS sequence"/>
</dbReference>
<feature type="repeat" description="TPR" evidence="3">
    <location>
        <begin position="369"/>
        <end position="402"/>
    </location>
</feature>
<gene>
    <name evidence="4" type="ORF">BJG266_LOCUS3621</name>
    <name evidence="5" type="ORF">QVE165_LOCUS41607</name>
</gene>
<dbReference type="Pfam" id="PF13176">
    <property type="entry name" value="TPR_7"/>
    <property type="match status" value="1"/>
</dbReference>
<proteinExistence type="predicted"/>
<feature type="repeat" description="TPR" evidence="3">
    <location>
        <begin position="229"/>
        <end position="262"/>
    </location>
</feature>
<evidence type="ECO:0000313" key="4">
    <source>
        <dbReference type="EMBL" id="CAF0771960.1"/>
    </source>
</evidence>
<dbReference type="Proteomes" id="UP000663877">
    <property type="component" value="Unassembled WGS sequence"/>
</dbReference>
<name>A0A815R6N5_9BILA</name>
<organism evidence="5 6">
    <name type="scientific">Adineta steineri</name>
    <dbReference type="NCBI Taxonomy" id="433720"/>
    <lineage>
        <taxon>Eukaryota</taxon>
        <taxon>Metazoa</taxon>
        <taxon>Spiralia</taxon>
        <taxon>Gnathifera</taxon>
        <taxon>Rotifera</taxon>
        <taxon>Eurotatoria</taxon>
        <taxon>Bdelloidea</taxon>
        <taxon>Adinetida</taxon>
        <taxon>Adinetidae</taxon>
        <taxon>Adineta</taxon>
    </lineage>
</organism>
<keyword evidence="6" id="KW-1185">Reference proteome</keyword>
<dbReference type="InterPro" id="IPR011990">
    <property type="entry name" value="TPR-like_helical_dom_sf"/>
</dbReference>
<dbReference type="InterPro" id="IPR019734">
    <property type="entry name" value="TPR_rpt"/>
</dbReference>
<dbReference type="EMBL" id="CAJNOI010000008">
    <property type="protein sequence ID" value="CAF0771960.1"/>
    <property type="molecule type" value="Genomic_DNA"/>
</dbReference>
<keyword evidence="2 3" id="KW-0802">TPR repeat</keyword>
<evidence type="ECO:0000256" key="3">
    <source>
        <dbReference type="PROSITE-ProRule" id="PRU00339"/>
    </source>
</evidence>
<evidence type="ECO:0000313" key="6">
    <source>
        <dbReference type="Proteomes" id="UP000663832"/>
    </source>
</evidence>
<dbReference type="Gene3D" id="3.90.176.10">
    <property type="entry name" value="Toxin ADP-ribosyltransferase, Chain A, domain 1"/>
    <property type="match status" value="1"/>
</dbReference>
<dbReference type="AlphaFoldDB" id="A0A815R6N5"/>
<evidence type="ECO:0000313" key="5">
    <source>
        <dbReference type="EMBL" id="CAF1471230.1"/>
    </source>
</evidence>
<dbReference type="PANTHER" id="PTHR45641">
    <property type="entry name" value="TETRATRICOPEPTIDE REPEAT PROTEIN (AFU_ORTHOLOGUE AFUA_6G03870)"/>
    <property type="match status" value="1"/>
</dbReference>
<comment type="caution">
    <text evidence="5">The sequence shown here is derived from an EMBL/GenBank/DDBJ whole genome shotgun (WGS) entry which is preliminary data.</text>
</comment>
<dbReference type="OrthoDB" id="6430112at2759"/>
<keyword evidence="1" id="KW-0677">Repeat</keyword>
<dbReference type="PROSITE" id="PS50005">
    <property type="entry name" value="TPR"/>
    <property type="match status" value="2"/>
</dbReference>
<dbReference type="EMBL" id="CAJNOM010000498">
    <property type="protein sequence ID" value="CAF1471230.1"/>
    <property type="molecule type" value="Genomic_DNA"/>
</dbReference>
<evidence type="ECO:0000256" key="2">
    <source>
        <dbReference type="ARBA" id="ARBA00022803"/>
    </source>
</evidence>
<dbReference type="SUPFAM" id="SSF48452">
    <property type="entry name" value="TPR-like"/>
    <property type="match status" value="1"/>
</dbReference>
<reference evidence="5" key="1">
    <citation type="submission" date="2021-02" db="EMBL/GenBank/DDBJ databases">
        <authorList>
            <person name="Nowell W R."/>
        </authorList>
    </citation>
    <scope>NUCLEOTIDE SEQUENCE</scope>
</reference>
<dbReference type="PANTHER" id="PTHR45641:SF19">
    <property type="entry name" value="NEPHROCYSTIN-3"/>
    <property type="match status" value="1"/>
</dbReference>